<accession>A0A4Y9ZNI2</accession>
<feature type="region of interest" description="Disordered" evidence="1">
    <location>
        <begin position="109"/>
        <end position="158"/>
    </location>
</feature>
<comment type="caution">
    <text evidence="2">The sequence shown here is derived from an EMBL/GenBank/DDBJ whole genome shotgun (WGS) entry which is preliminary data.</text>
</comment>
<dbReference type="EMBL" id="SFCI01001235">
    <property type="protein sequence ID" value="TFY76352.1"/>
    <property type="molecule type" value="Genomic_DNA"/>
</dbReference>
<gene>
    <name evidence="2" type="ORF">EWM64_g7661</name>
</gene>
<dbReference type="AlphaFoldDB" id="A0A4Y9ZNI2"/>
<sequence>MSSSPIQSNFAQFLVATYSPVKQQHPTEGRRRLALRVADQFWSLSPENRALLPTGPSSIDVFALDSDPFDDISSPEVAAPGIIVRTDYTNEEAWRTFYATLIEAEKDFTESDDANVEPTPDTSAQAGPSTSAPTHEDAEMADANAEAEEEEEDDEEEPLVFFSVLNPEDPAKRQRITGISNLTALRLLSDVSIRSAPPVPQGEKRIKPGNRLVDLDGLQEVYEGKTLWIYDAKSNSDQSVRLVNQKGDTYGTASGDSWRARGSHITELQVNLASGAMKIDFGGLDRWDYPERKRNLEEAAQPTLL</sequence>
<feature type="compositionally biased region" description="Acidic residues" evidence="1">
    <location>
        <begin position="145"/>
        <end position="158"/>
    </location>
</feature>
<keyword evidence="3" id="KW-1185">Reference proteome</keyword>
<dbReference type="Proteomes" id="UP000298061">
    <property type="component" value="Unassembled WGS sequence"/>
</dbReference>
<dbReference type="OrthoDB" id="204784at2759"/>
<name>A0A4Y9ZNI2_9AGAM</name>
<reference evidence="2 3" key="1">
    <citation type="submission" date="2019-02" db="EMBL/GenBank/DDBJ databases">
        <title>Genome sequencing of the rare red list fungi Hericium alpestre (H. flagellum).</title>
        <authorList>
            <person name="Buettner E."/>
            <person name="Kellner H."/>
        </authorList>
    </citation>
    <scope>NUCLEOTIDE SEQUENCE [LARGE SCALE GENOMIC DNA]</scope>
    <source>
        <strain evidence="2 3">DSM 108284</strain>
    </source>
</reference>
<proteinExistence type="predicted"/>
<evidence type="ECO:0000313" key="3">
    <source>
        <dbReference type="Proteomes" id="UP000298061"/>
    </source>
</evidence>
<protein>
    <submittedName>
        <fullName evidence="2">Uncharacterized protein</fullName>
    </submittedName>
</protein>
<evidence type="ECO:0000256" key="1">
    <source>
        <dbReference type="SAM" id="MobiDB-lite"/>
    </source>
</evidence>
<evidence type="ECO:0000313" key="2">
    <source>
        <dbReference type="EMBL" id="TFY76352.1"/>
    </source>
</evidence>
<feature type="compositionally biased region" description="Polar residues" evidence="1">
    <location>
        <begin position="120"/>
        <end position="133"/>
    </location>
</feature>
<organism evidence="2 3">
    <name type="scientific">Hericium alpestre</name>
    <dbReference type="NCBI Taxonomy" id="135208"/>
    <lineage>
        <taxon>Eukaryota</taxon>
        <taxon>Fungi</taxon>
        <taxon>Dikarya</taxon>
        <taxon>Basidiomycota</taxon>
        <taxon>Agaricomycotina</taxon>
        <taxon>Agaricomycetes</taxon>
        <taxon>Russulales</taxon>
        <taxon>Hericiaceae</taxon>
        <taxon>Hericium</taxon>
    </lineage>
</organism>
<dbReference type="STRING" id="135208.A0A4Y9ZNI2"/>